<dbReference type="Gene3D" id="1.10.3720.10">
    <property type="entry name" value="MetI-like"/>
    <property type="match status" value="1"/>
</dbReference>
<feature type="transmembrane region" description="Helical" evidence="5">
    <location>
        <begin position="258"/>
        <end position="281"/>
    </location>
</feature>
<dbReference type="Pfam" id="PF00528">
    <property type="entry name" value="BPD_transp_1"/>
    <property type="match status" value="1"/>
</dbReference>
<dbReference type="InterPro" id="IPR052730">
    <property type="entry name" value="Sugar_ABC_transporter"/>
</dbReference>
<reference evidence="7 8" key="1">
    <citation type="submission" date="2014-01" db="EMBL/GenBank/DDBJ databases">
        <title>Genome sequence determination for a cystic fibrosis isolate, Inquilinus limosus.</title>
        <authorList>
            <person name="Pino M."/>
            <person name="Di Conza J."/>
            <person name="Gutkind G."/>
        </authorList>
    </citation>
    <scope>NUCLEOTIDE SEQUENCE [LARGE SCALE GENOMIC DNA]</scope>
    <source>
        <strain evidence="7 8">MP06</strain>
    </source>
</reference>
<evidence type="ECO:0000259" key="6">
    <source>
        <dbReference type="PROSITE" id="PS50928"/>
    </source>
</evidence>
<feature type="domain" description="ABC transmembrane type-1" evidence="6">
    <location>
        <begin position="67"/>
        <end position="279"/>
    </location>
</feature>
<feature type="transmembrane region" description="Helical" evidence="5">
    <location>
        <begin position="73"/>
        <end position="93"/>
    </location>
</feature>
<evidence type="ECO:0000313" key="8">
    <source>
        <dbReference type="Proteomes" id="UP000029995"/>
    </source>
</evidence>
<organism evidence="7 8">
    <name type="scientific">Inquilinus limosus MP06</name>
    <dbReference type="NCBI Taxonomy" id="1398085"/>
    <lineage>
        <taxon>Bacteria</taxon>
        <taxon>Pseudomonadati</taxon>
        <taxon>Pseudomonadota</taxon>
        <taxon>Alphaproteobacteria</taxon>
        <taxon>Rhodospirillales</taxon>
        <taxon>Rhodospirillaceae</taxon>
        <taxon>Inquilinus</taxon>
    </lineage>
</organism>
<dbReference type="GO" id="GO:0005886">
    <property type="term" value="C:plasma membrane"/>
    <property type="evidence" value="ECO:0007669"/>
    <property type="project" value="UniProtKB-SubCell"/>
</dbReference>
<keyword evidence="4 5" id="KW-0472">Membrane</keyword>
<sequence length="289" mass="31638">MLFTDRRQLVLLLLPAALLLVVFALAPVVQVAIYSFQDIDYAADTARWVGFENYATLFGDWFFRVDIGNTVKFAVVASLVQVALGTALALLLNREFRGRGAVLSVVVYPMMLSTLVCSAIWRSWFHHDVGVLNGALGWLGLPPVEWLSDPGLALWSVMLVDTWQWTPMTTLIVLAGLQSIPPEIVEAARTDGARSWVLLTRIVLPLVRGQIFLALLLRLIDTFKLFDKVYALTGGGPGNATETMSMYVYQKGFKFFDVGLAAAASVVMMAIACGLCAVYAAQAMRGPSK</sequence>
<dbReference type="InterPro" id="IPR035906">
    <property type="entry name" value="MetI-like_sf"/>
</dbReference>
<dbReference type="RefSeq" id="WP_034843829.1">
    <property type="nucleotide sequence ID" value="NZ_JANX01000343.1"/>
</dbReference>
<dbReference type="Proteomes" id="UP000029995">
    <property type="component" value="Unassembled WGS sequence"/>
</dbReference>
<evidence type="ECO:0000256" key="1">
    <source>
        <dbReference type="ARBA" id="ARBA00004651"/>
    </source>
</evidence>
<evidence type="ECO:0000256" key="2">
    <source>
        <dbReference type="ARBA" id="ARBA00022692"/>
    </source>
</evidence>
<keyword evidence="2 5" id="KW-0812">Transmembrane</keyword>
<evidence type="ECO:0000256" key="3">
    <source>
        <dbReference type="ARBA" id="ARBA00022989"/>
    </source>
</evidence>
<dbReference type="GO" id="GO:0055085">
    <property type="term" value="P:transmembrane transport"/>
    <property type="evidence" value="ECO:0007669"/>
    <property type="project" value="InterPro"/>
</dbReference>
<dbReference type="PANTHER" id="PTHR43759">
    <property type="entry name" value="TREHALOSE TRANSPORT SYSTEM PERMEASE PROTEIN SUGA"/>
    <property type="match status" value="1"/>
</dbReference>
<feature type="transmembrane region" description="Helical" evidence="5">
    <location>
        <begin position="100"/>
        <end position="121"/>
    </location>
</feature>
<gene>
    <name evidence="7" type="ORF">P409_22270</name>
</gene>
<comment type="subcellular location">
    <subcellularLocation>
        <location evidence="1 5">Cell membrane</location>
        <topology evidence="1 5">Multi-pass membrane protein</topology>
    </subcellularLocation>
</comment>
<keyword evidence="3 5" id="KW-1133">Transmembrane helix</keyword>
<evidence type="ECO:0000256" key="5">
    <source>
        <dbReference type="RuleBase" id="RU363032"/>
    </source>
</evidence>
<dbReference type="OrthoDB" id="9785347at2"/>
<comment type="caution">
    <text evidence="7">The sequence shown here is derived from an EMBL/GenBank/DDBJ whole genome shotgun (WGS) entry which is preliminary data.</text>
</comment>
<proteinExistence type="inferred from homology"/>
<accession>A0A0A0D2P6</accession>
<keyword evidence="5" id="KW-0813">Transport</keyword>
<dbReference type="PANTHER" id="PTHR43759:SF1">
    <property type="entry name" value="GLUCOSE IMPORT SYSTEM PERMEASE PROTEIN GLCT"/>
    <property type="match status" value="1"/>
</dbReference>
<comment type="similarity">
    <text evidence="5">Belongs to the binding-protein-dependent transport system permease family.</text>
</comment>
<dbReference type="AlphaFoldDB" id="A0A0A0D2P6"/>
<name>A0A0A0D2P6_9PROT</name>
<dbReference type="CDD" id="cd06261">
    <property type="entry name" value="TM_PBP2"/>
    <property type="match status" value="1"/>
</dbReference>
<dbReference type="SUPFAM" id="SSF161098">
    <property type="entry name" value="MetI-like"/>
    <property type="match status" value="1"/>
</dbReference>
<dbReference type="PROSITE" id="PS50928">
    <property type="entry name" value="ABC_TM1"/>
    <property type="match status" value="1"/>
</dbReference>
<dbReference type="InterPro" id="IPR000515">
    <property type="entry name" value="MetI-like"/>
</dbReference>
<feature type="transmembrane region" description="Helical" evidence="5">
    <location>
        <begin position="198"/>
        <end position="220"/>
    </location>
</feature>
<evidence type="ECO:0000313" key="7">
    <source>
        <dbReference type="EMBL" id="KGM32285.1"/>
    </source>
</evidence>
<protein>
    <submittedName>
        <fullName evidence="7">Sugar ABC transporter permease</fullName>
    </submittedName>
</protein>
<evidence type="ECO:0000256" key="4">
    <source>
        <dbReference type="ARBA" id="ARBA00023136"/>
    </source>
</evidence>
<feature type="transmembrane region" description="Helical" evidence="5">
    <location>
        <begin position="152"/>
        <end position="177"/>
    </location>
</feature>
<dbReference type="EMBL" id="JANX01000343">
    <property type="protein sequence ID" value="KGM32285.1"/>
    <property type="molecule type" value="Genomic_DNA"/>
</dbReference>